<evidence type="ECO:0000256" key="1">
    <source>
        <dbReference type="ARBA" id="ARBA00022859"/>
    </source>
</evidence>
<feature type="signal peptide" evidence="4">
    <location>
        <begin position="1"/>
        <end position="23"/>
    </location>
</feature>
<reference evidence="6" key="2">
    <citation type="submission" date="2025-08" db="UniProtKB">
        <authorList>
            <consortium name="Ensembl"/>
        </authorList>
    </citation>
    <scope>IDENTIFICATION</scope>
</reference>
<dbReference type="OMA" id="ISYNTHW"/>
<dbReference type="InterPro" id="IPR036179">
    <property type="entry name" value="Ig-like_dom_sf"/>
</dbReference>
<reference evidence="7" key="1">
    <citation type="submission" date="2013-10" db="EMBL/GenBank/DDBJ databases">
        <authorList>
            <person name="Schartl M."/>
            <person name="Warren W."/>
        </authorList>
    </citation>
    <scope>NUCLEOTIDE SEQUENCE [LARGE SCALE GENOMIC DNA]</scope>
    <source>
        <strain evidence="7">female</strain>
    </source>
</reference>
<name>A0A087YGY4_POEFO</name>
<dbReference type="InterPro" id="IPR050199">
    <property type="entry name" value="IgHV"/>
</dbReference>
<dbReference type="InterPro" id="IPR013783">
    <property type="entry name" value="Ig-like_fold"/>
</dbReference>
<dbReference type="GeneTree" id="ENSGT01020000230358"/>
<dbReference type="Proteomes" id="UP000028760">
    <property type="component" value="Unassembled WGS sequence"/>
</dbReference>
<feature type="domain" description="Ig-like" evidence="5">
    <location>
        <begin position="19"/>
        <end position="121"/>
    </location>
</feature>
<evidence type="ECO:0000313" key="6">
    <source>
        <dbReference type="Ensembl" id="ENSPFOP00000017287.1"/>
    </source>
</evidence>
<evidence type="ECO:0000256" key="2">
    <source>
        <dbReference type="ARBA" id="ARBA00023130"/>
    </source>
</evidence>
<dbReference type="SMART" id="SM00406">
    <property type="entry name" value="IGv"/>
    <property type="match status" value="1"/>
</dbReference>
<dbReference type="GO" id="GO:0005576">
    <property type="term" value="C:extracellular region"/>
    <property type="evidence" value="ECO:0007669"/>
    <property type="project" value="UniProtKB-ARBA"/>
</dbReference>
<keyword evidence="1" id="KW-0391">Immunity</keyword>
<keyword evidence="3" id="KW-1280">Immunoglobulin</keyword>
<dbReference type="Ensembl" id="ENSPFOT00000017309.1">
    <property type="protein sequence ID" value="ENSPFOP00000017287.1"/>
    <property type="gene ID" value="ENSPFOG00000017226.1"/>
</dbReference>
<dbReference type="AlphaFoldDB" id="A0A087YGY4"/>
<keyword evidence="2" id="KW-1064">Adaptive immunity</keyword>
<proteinExistence type="predicted"/>
<dbReference type="SUPFAM" id="SSF48726">
    <property type="entry name" value="Immunoglobulin"/>
    <property type="match status" value="1"/>
</dbReference>
<dbReference type="GO" id="GO:0019814">
    <property type="term" value="C:immunoglobulin complex"/>
    <property type="evidence" value="ECO:0007669"/>
    <property type="project" value="UniProtKB-KW"/>
</dbReference>
<keyword evidence="7" id="KW-1185">Reference proteome</keyword>
<dbReference type="InterPro" id="IPR007110">
    <property type="entry name" value="Ig-like_dom"/>
</dbReference>
<protein>
    <recommendedName>
        <fullName evidence="5">Ig-like domain-containing protein</fullName>
    </recommendedName>
</protein>
<dbReference type="Pfam" id="PF07686">
    <property type="entry name" value="V-set"/>
    <property type="match status" value="1"/>
</dbReference>
<dbReference type="InterPro" id="IPR013106">
    <property type="entry name" value="Ig_V-set"/>
</dbReference>
<evidence type="ECO:0000256" key="3">
    <source>
        <dbReference type="ARBA" id="ARBA00043265"/>
    </source>
</evidence>
<evidence type="ECO:0000313" key="7">
    <source>
        <dbReference type="Proteomes" id="UP000028760"/>
    </source>
</evidence>
<sequence length="121" mass="13429">LKMMNTLTVLLLVLSLCCQRMESIPSSSVVKNPGETLSLSCRGSGFTFTSYAMAWIRQPAGKGLEWLGLGYSRQSSNIYASSVRGRIEISREDSNSMTHLRLSNLKPEDSAVYYCAAQPQW</sequence>
<dbReference type="STRING" id="48698.ENSPFOP00000017287"/>
<reference evidence="6" key="3">
    <citation type="submission" date="2025-09" db="UniProtKB">
        <authorList>
            <consortium name="Ensembl"/>
        </authorList>
    </citation>
    <scope>IDENTIFICATION</scope>
</reference>
<dbReference type="GO" id="GO:0002250">
    <property type="term" value="P:adaptive immune response"/>
    <property type="evidence" value="ECO:0007669"/>
    <property type="project" value="UniProtKB-KW"/>
</dbReference>
<evidence type="ECO:0000256" key="4">
    <source>
        <dbReference type="SAM" id="SignalP"/>
    </source>
</evidence>
<dbReference type="EMBL" id="AYCK01027107">
    <property type="status" value="NOT_ANNOTATED_CDS"/>
    <property type="molecule type" value="Genomic_DNA"/>
</dbReference>
<organism evidence="6 7">
    <name type="scientific">Poecilia formosa</name>
    <name type="common">Amazon molly</name>
    <name type="synonym">Limia formosa</name>
    <dbReference type="NCBI Taxonomy" id="48698"/>
    <lineage>
        <taxon>Eukaryota</taxon>
        <taxon>Metazoa</taxon>
        <taxon>Chordata</taxon>
        <taxon>Craniata</taxon>
        <taxon>Vertebrata</taxon>
        <taxon>Euteleostomi</taxon>
        <taxon>Actinopterygii</taxon>
        <taxon>Neopterygii</taxon>
        <taxon>Teleostei</taxon>
        <taxon>Neoteleostei</taxon>
        <taxon>Acanthomorphata</taxon>
        <taxon>Ovalentaria</taxon>
        <taxon>Atherinomorphae</taxon>
        <taxon>Cyprinodontiformes</taxon>
        <taxon>Poeciliidae</taxon>
        <taxon>Poeciliinae</taxon>
        <taxon>Poecilia</taxon>
    </lineage>
</organism>
<feature type="chain" id="PRO_5001834497" description="Ig-like domain-containing protein" evidence="4">
    <location>
        <begin position="24"/>
        <end position="121"/>
    </location>
</feature>
<evidence type="ECO:0000259" key="5">
    <source>
        <dbReference type="PROSITE" id="PS50835"/>
    </source>
</evidence>
<dbReference type="eggNOG" id="ENOG502S5TB">
    <property type="taxonomic scope" value="Eukaryota"/>
</dbReference>
<keyword evidence="4" id="KW-0732">Signal</keyword>
<dbReference type="PANTHER" id="PTHR23266">
    <property type="entry name" value="IMMUNOGLOBULIN HEAVY CHAIN"/>
    <property type="match status" value="1"/>
</dbReference>
<accession>A0A087YGY4</accession>
<dbReference type="Gene3D" id="2.60.40.10">
    <property type="entry name" value="Immunoglobulins"/>
    <property type="match status" value="1"/>
</dbReference>
<dbReference type="PROSITE" id="PS50835">
    <property type="entry name" value="IG_LIKE"/>
    <property type="match status" value="1"/>
</dbReference>